<dbReference type="Proteomes" id="UP000623010">
    <property type="component" value="Unassembled WGS sequence"/>
</dbReference>
<name>A0A918RII2_9ACTN</name>
<sequence>MPRRLDRFREGGILDDGVEQTVQAHGGLFPSGWAVGQVGNTKGPTRGAPGGIQRTTGGVRAAGAVDNGRIVDNRGTRAADGNRGTRDAGGNHGTRDADGTPWRP</sequence>
<evidence type="ECO:0000256" key="1">
    <source>
        <dbReference type="SAM" id="MobiDB-lite"/>
    </source>
</evidence>
<keyword evidence="3" id="KW-1185">Reference proteome</keyword>
<evidence type="ECO:0000313" key="3">
    <source>
        <dbReference type="Proteomes" id="UP000623010"/>
    </source>
</evidence>
<organism evidence="2 3">
    <name type="scientific">Streptomyces echinoruber</name>
    <dbReference type="NCBI Taxonomy" id="68898"/>
    <lineage>
        <taxon>Bacteria</taxon>
        <taxon>Bacillati</taxon>
        <taxon>Actinomycetota</taxon>
        <taxon>Actinomycetes</taxon>
        <taxon>Kitasatosporales</taxon>
        <taxon>Streptomycetaceae</taxon>
        <taxon>Streptomyces</taxon>
    </lineage>
</organism>
<reference evidence="2" key="2">
    <citation type="submission" date="2020-09" db="EMBL/GenBank/DDBJ databases">
        <authorList>
            <person name="Sun Q."/>
            <person name="Ohkuma M."/>
        </authorList>
    </citation>
    <scope>NUCLEOTIDE SEQUENCE</scope>
    <source>
        <strain evidence="2">JCM 5016</strain>
    </source>
</reference>
<comment type="caution">
    <text evidence="2">The sequence shown here is derived from an EMBL/GenBank/DDBJ whole genome shotgun (WGS) entry which is preliminary data.</text>
</comment>
<dbReference type="AlphaFoldDB" id="A0A918RII2"/>
<feature type="region of interest" description="Disordered" evidence="1">
    <location>
        <begin position="71"/>
        <end position="104"/>
    </location>
</feature>
<accession>A0A918RII2</accession>
<protein>
    <submittedName>
        <fullName evidence="2">Uncharacterized protein</fullName>
    </submittedName>
</protein>
<gene>
    <name evidence="2" type="ORF">GCM10010389_42970</name>
</gene>
<dbReference type="EMBL" id="BMWH01000018">
    <property type="protein sequence ID" value="GGZ99162.1"/>
    <property type="molecule type" value="Genomic_DNA"/>
</dbReference>
<reference evidence="2" key="1">
    <citation type="journal article" date="2014" name="Int. J. Syst. Evol. Microbiol.">
        <title>Complete genome sequence of Corynebacterium casei LMG S-19264T (=DSM 44701T), isolated from a smear-ripened cheese.</title>
        <authorList>
            <consortium name="US DOE Joint Genome Institute (JGI-PGF)"/>
            <person name="Walter F."/>
            <person name="Albersmeier A."/>
            <person name="Kalinowski J."/>
            <person name="Ruckert C."/>
        </authorList>
    </citation>
    <scope>NUCLEOTIDE SEQUENCE</scope>
    <source>
        <strain evidence="2">JCM 5016</strain>
    </source>
</reference>
<evidence type="ECO:0000313" key="2">
    <source>
        <dbReference type="EMBL" id="GGZ99162.1"/>
    </source>
</evidence>
<feature type="region of interest" description="Disordered" evidence="1">
    <location>
        <begin position="37"/>
        <end position="56"/>
    </location>
</feature>
<proteinExistence type="predicted"/>